<name>A0A5M6BWE7_9TREE</name>
<dbReference type="SMART" id="SM00320">
    <property type="entry name" value="WD40"/>
    <property type="match status" value="6"/>
</dbReference>
<evidence type="ECO:0000256" key="6">
    <source>
        <dbReference type="SAM" id="Coils"/>
    </source>
</evidence>
<feature type="compositionally biased region" description="Basic and acidic residues" evidence="7">
    <location>
        <begin position="300"/>
        <end position="309"/>
    </location>
</feature>
<keyword evidence="4" id="KW-0112">Calmodulin-binding</keyword>
<feature type="region of interest" description="Disordered" evidence="7">
    <location>
        <begin position="597"/>
        <end position="616"/>
    </location>
</feature>
<dbReference type="SUPFAM" id="SSF50978">
    <property type="entry name" value="WD40 repeat-like"/>
    <property type="match status" value="1"/>
</dbReference>
<feature type="compositionally biased region" description="Pro residues" evidence="7">
    <location>
        <begin position="333"/>
        <end position="345"/>
    </location>
</feature>
<protein>
    <submittedName>
        <fullName evidence="8">Uncharacterized protein</fullName>
    </submittedName>
</protein>
<feature type="compositionally biased region" description="Polar residues" evidence="7">
    <location>
        <begin position="310"/>
        <end position="332"/>
    </location>
</feature>
<reference evidence="8" key="1">
    <citation type="submission" date="2017-08" db="EMBL/GenBank/DDBJ databases">
        <authorList>
            <person name="Cuomo C."/>
            <person name="Billmyre B."/>
            <person name="Heitman J."/>
        </authorList>
    </citation>
    <scope>NUCLEOTIDE SEQUENCE</scope>
    <source>
        <strain evidence="8">CBS 12478</strain>
    </source>
</reference>
<dbReference type="PROSITE" id="PS50294">
    <property type="entry name" value="WD_REPEATS_REGION"/>
    <property type="match status" value="3"/>
</dbReference>
<evidence type="ECO:0000256" key="1">
    <source>
        <dbReference type="ARBA" id="ARBA00009616"/>
    </source>
</evidence>
<feature type="region of interest" description="Disordered" evidence="7">
    <location>
        <begin position="1"/>
        <end position="66"/>
    </location>
</feature>
<dbReference type="Gene3D" id="2.130.10.10">
    <property type="entry name" value="YVTN repeat-like/Quinoprotein amine dehydrogenase"/>
    <property type="match status" value="2"/>
</dbReference>
<feature type="compositionally biased region" description="Polar residues" evidence="7">
    <location>
        <begin position="197"/>
        <end position="213"/>
    </location>
</feature>
<dbReference type="PANTHER" id="PTHR15653:SF0">
    <property type="entry name" value="CONNECTOR OF KINASE TO AP-1, ISOFORM E"/>
    <property type="match status" value="1"/>
</dbReference>
<keyword evidence="9" id="KW-1185">Reference proteome</keyword>
<dbReference type="SUPFAM" id="SSF81995">
    <property type="entry name" value="beta-sandwich domain of Sec23/24"/>
    <property type="match status" value="1"/>
</dbReference>
<gene>
    <name evidence="8" type="ORF">CI109_101954</name>
</gene>
<dbReference type="KEGG" id="ksn:43590679"/>
<feature type="compositionally biased region" description="Low complexity" evidence="7">
    <location>
        <begin position="7"/>
        <end position="66"/>
    </location>
</feature>
<evidence type="ECO:0000313" key="8">
    <source>
        <dbReference type="EMBL" id="WWD17513.1"/>
    </source>
</evidence>
<feature type="compositionally biased region" description="Basic and acidic residues" evidence="7">
    <location>
        <begin position="221"/>
        <end position="232"/>
    </location>
</feature>
<feature type="region of interest" description="Disordered" evidence="7">
    <location>
        <begin position="138"/>
        <end position="232"/>
    </location>
</feature>
<dbReference type="GO" id="GO:0005516">
    <property type="term" value="F:calmodulin binding"/>
    <property type="evidence" value="ECO:0007669"/>
    <property type="project" value="UniProtKB-KW"/>
</dbReference>
<organism evidence="8 9">
    <name type="scientific">Kwoniella shandongensis</name>
    <dbReference type="NCBI Taxonomy" id="1734106"/>
    <lineage>
        <taxon>Eukaryota</taxon>
        <taxon>Fungi</taxon>
        <taxon>Dikarya</taxon>
        <taxon>Basidiomycota</taxon>
        <taxon>Agaricomycotina</taxon>
        <taxon>Tremellomycetes</taxon>
        <taxon>Tremellales</taxon>
        <taxon>Cryptococcaceae</taxon>
        <taxon>Kwoniella</taxon>
    </lineage>
</organism>
<accession>A0A5M6BWE7</accession>
<dbReference type="PROSITE" id="PS50082">
    <property type="entry name" value="WD_REPEATS_2"/>
    <property type="match status" value="4"/>
</dbReference>
<dbReference type="CDD" id="cd00200">
    <property type="entry name" value="WD40"/>
    <property type="match status" value="1"/>
</dbReference>
<evidence type="ECO:0000256" key="7">
    <source>
        <dbReference type="SAM" id="MobiDB-lite"/>
    </source>
</evidence>
<dbReference type="PANTHER" id="PTHR15653">
    <property type="entry name" value="STRIATIN"/>
    <property type="match status" value="1"/>
</dbReference>
<dbReference type="Gene3D" id="1.20.5.300">
    <property type="match status" value="1"/>
</dbReference>
<evidence type="ECO:0000256" key="4">
    <source>
        <dbReference type="ARBA" id="ARBA00022860"/>
    </source>
</evidence>
<dbReference type="AlphaFoldDB" id="A0A5M6BWE7"/>
<dbReference type="InterPro" id="IPR001680">
    <property type="entry name" value="WD40_rpt"/>
</dbReference>
<feature type="compositionally biased region" description="Basic and acidic residues" evidence="7">
    <location>
        <begin position="159"/>
        <end position="171"/>
    </location>
</feature>
<dbReference type="GeneID" id="43590679"/>
<dbReference type="InterPro" id="IPR020472">
    <property type="entry name" value="WD40_PAC1"/>
</dbReference>
<dbReference type="PRINTS" id="PR00320">
    <property type="entry name" value="GPROTEINBRPT"/>
</dbReference>
<dbReference type="InterPro" id="IPR036322">
    <property type="entry name" value="WD40_repeat_dom_sf"/>
</dbReference>
<dbReference type="PROSITE" id="PS00678">
    <property type="entry name" value="WD_REPEATS_1"/>
    <property type="match status" value="1"/>
</dbReference>
<evidence type="ECO:0000256" key="5">
    <source>
        <dbReference type="ARBA" id="ARBA00023054"/>
    </source>
</evidence>
<feature type="coiled-coil region" evidence="6">
    <location>
        <begin position="90"/>
        <end position="124"/>
    </location>
</feature>
<dbReference type="RefSeq" id="XP_031859190.1">
    <property type="nucleotide sequence ID" value="XM_032006521.1"/>
</dbReference>
<sequence length="821" mass="88547">MLRGYANQGYPPQQGYGQQQQQQQQQTSQQYQQNVQQQQQQQQQVQQGPQSVNGTADGGSASASAPGQEMNLASVLHYLQSEWRRWERDRNEWEIERAEMRARIALLEGQRRSAENLKVDLLRRVKMLEFALRQERTKTFSTGSRPAGIPPARLTALQDEEKSTRDDKEGSGSEGSQEDVSEKPPKVNGVHSAALGKSSTVALRQQQPESSAWKNIGSAPRDPKSRARSREYLKQCLQEITYLTSPGALNPLPPRPPVDPSYPPLERNPNDPQPSTSSELQERPRKTLPEQVIPSMFPHPRSDDTKDITSPDQSLPNGSAQPEQDVSSASTSVPPPKQPSPPTAPPATLEPESHAMAVETTARPPSSPAPRTMGLPETAEQAPVDEGAEDPTKQILTAIYRPDSKAAWREELRAANEMAEKAKDNQSNKGADQSDEDQLANLSLSASAEEDDISKTDDAIDKVWTSRRSLKSHLDIVRAIAFAHGPGVLLATGGDDCTVKVWAMDTSSVVSQKSNAGEVEPIITFRGHTAAVTAIELSSALSTIFSASLDSTIRLWRLPAHNHDPYSTYDPSFALQTLVGHTDAIWDICLLPPREGQVDGGATQKRRGSASGPVPVEGRLVSASADGTIKLWESKSSGWALEGSWGDFGEGVVPTCLAIFNLDFGKVLVGLSNGSVKLYDVDEGKEVQVFGGVDGEDGEGSQVNSILSHPTLPAIITAHEDGHIRFYDAKSSSSTPTHTILAHPAPVTSLSISPLSPTCILTSSTDCSVRLWDLGKKTSIQDLSGHRGKNGEGVCAVASHPELPIVGTAGADGVVRLWGAG</sequence>
<keyword evidence="5 6" id="KW-0175">Coiled coil</keyword>
<feature type="region of interest" description="Disordered" evidence="7">
    <location>
        <begin position="417"/>
        <end position="437"/>
    </location>
</feature>
<evidence type="ECO:0000256" key="3">
    <source>
        <dbReference type="ARBA" id="ARBA00022737"/>
    </source>
</evidence>
<dbReference type="InterPro" id="IPR019775">
    <property type="entry name" value="WD40_repeat_CS"/>
</dbReference>
<dbReference type="Proteomes" id="UP000322225">
    <property type="component" value="Chromosome 3"/>
</dbReference>
<proteinExistence type="inferred from homology"/>
<dbReference type="EMBL" id="CP144053">
    <property type="protein sequence ID" value="WWD17513.1"/>
    <property type="molecule type" value="Genomic_DNA"/>
</dbReference>
<reference evidence="8" key="2">
    <citation type="submission" date="2024-01" db="EMBL/GenBank/DDBJ databases">
        <title>Comparative genomics of Cryptococcus and Kwoniella reveals pathogenesis evolution and contrasting modes of karyotype evolution via chromosome fusion or intercentromeric recombination.</title>
        <authorList>
            <person name="Coelho M.A."/>
            <person name="David-Palma M."/>
            <person name="Shea T."/>
            <person name="Bowers K."/>
            <person name="McGinley-Smith S."/>
            <person name="Mohammad A.W."/>
            <person name="Gnirke A."/>
            <person name="Yurkov A.M."/>
            <person name="Nowrousian M."/>
            <person name="Sun S."/>
            <person name="Cuomo C.A."/>
            <person name="Heitman J."/>
        </authorList>
    </citation>
    <scope>NUCLEOTIDE SEQUENCE</scope>
    <source>
        <strain evidence="8">CBS 12478</strain>
    </source>
</reference>
<dbReference type="Pfam" id="PF00400">
    <property type="entry name" value="WD40"/>
    <property type="match status" value="5"/>
</dbReference>
<dbReference type="Pfam" id="PF08232">
    <property type="entry name" value="Striatin"/>
    <property type="match status" value="1"/>
</dbReference>
<evidence type="ECO:0000313" key="9">
    <source>
        <dbReference type="Proteomes" id="UP000322225"/>
    </source>
</evidence>
<keyword evidence="3" id="KW-0677">Repeat</keyword>
<dbReference type="InterPro" id="IPR013258">
    <property type="entry name" value="Striatin_N"/>
</dbReference>
<dbReference type="OrthoDB" id="727118at2759"/>
<keyword evidence="2" id="KW-0853">WD repeat</keyword>
<feature type="compositionally biased region" description="Pro residues" evidence="7">
    <location>
        <begin position="251"/>
        <end position="263"/>
    </location>
</feature>
<feature type="compositionally biased region" description="Basic and acidic residues" evidence="7">
    <location>
        <begin position="417"/>
        <end position="426"/>
    </location>
</feature>
<dbReference type="InterPro" id="IPR015943">
    <property type="entry name" value="WD40/YVTN_repeat-like_dom_sf"/>
</dbReference>
<evidence type="ECO:0000256" key="2">
    <source>
        <dbReference type="ARBA" id="ARBA00022574"/>
    </source>
</evidence>
<comment type="similarity">
    <text evidence="1">Belongs to the WD repeat striatin family.</text>
</comment>
<dbReference type="InterPro" id="IPR051488">
    <property type="entry name" value="WD_repeat_striatin"/>
</dbReference>
<feature type="region of interest" description="Disordered" evidence="7">
    <location>
        <begin position="244"/>
        <end position="392"/>
    </location>
</feature>